<dbReference type="EMBL" id="BAAAYK010000014">
    <property type="protein sequence ID" value="GAA3353350.1"/>
    <property type="molecule type" value="Genomic_DNA"/>
</dbReference>
<comment type="caution">
    <text evidence="1">The sequence shown here is derived from an EMBL/GenBank/DDBJ whole genome shotgun (WGS) entry which is preliminary data.</text>
</comment>
<accession>A0ABP6RHD3</accession>
<evidence type="ECO:0000313" key="2">
    <source>
        <dbReference type="EMBL" id="GAA3363247.1"/>
    </source>
</evidence>
<gene>
    <name evidence="1" type="ORF">GCM10020366_06340</name>
    <name evidence="2" type="ORF">GCM10020366_54380</name>
</gene>
<evidence type="ECO:0000313" key="3">
    <source>
        <dbReference type="Proteomes" id="UP001500483"/>
    </source>
</evidence>
<protein>
    <recommendedName>
        <fullName evidence="4">Secreted protein</fullName>
    </recommendedName>
</protein>
<dbReference type="RefSeq" id="WP_224962250.1">
    <property type="nucleotide sequence ID" value="NZ_BAAAYK010000014.1"/>
</dbReference>
<keyword evidence="3" id="KW-1185">Reference proteome</keyword>
<proteinExistence type="predicted"/>
<organism evidence="1 3">
    <name type="scientific">Saccharopolyspora gregorii</name>
    <dbReference type="NCBI Taxonomy" id="33914"/>
    <lineage>
        <taxon>Bacteria</taxon>
        <taxon>Bacillati</taxon>
        <taxon>Actinomycetota</taxon>
        <taxon>Actinomycetes</taxon>
        <taxon>Pseudonocardiales</taxon>
        <taxon>Pseudonocardiaceae</taxon>
        <taxon>Saccharopolyspora</taxon>
    </lineage>
</organism>
<evidence type="ECO:0000313" key="1">
    <source>
        <dbReference type="EMBL" id="GAA3353350.1"/>
    </source>
</evidence>
<reference evidence="3" key="2">
    <citation type="journal article" date="2019" name="Int. J. Syst. Evol. Microbiol.">
        <title>The Global Catalogue of Microorganisms (GCM) 10K type strain sequencing project: providing services to taxonomists for standard genome sequencing and annotation.</title>
        <authorList>
            <consortium name="The Broad Institute Genomics Platform"/>
            <consortium name="The Broad Institute Genome Sequencing Center for Infectious Disease"/>
            <person name="Wu L."/>
            <person name="Ma J."/>
        </authorList>
    </citation>
    <scope>NUCLEOTIDE SEQUENCE [LARGE SCALE GENOMIC DNA]</scope>
    <source>
        <strain evidence="3">JCM 9687</strain>
    </source>
</reference>
<name>A0ABP6RHD3_9PSEU</name>
<sequence length="89" mass="9932">MALPHPYRCSRPVAFWIVGLALHLRHATPSRPGALPGGERAATLCGDRIRVPFDTPPPRRPRSADITARCPQCAEFAAEHDYLLLTWDF</sequence>
<dbReference type="EMBL" id="BAAAYK010000038">
    <property type="protein sequence ID" value="GAA3363247.1"/>
    <property type="molecule type" value="Genomic_DNA"/>
</dbReference>
<evidence type="ECO:0008006" key="4">
    <source>
        <dbReference type="Google" id="ProtNLM"/>
    </source>
</evidence>
<reference evidence="1" key="3">
    <citation type="submission" date="2023-12" db="EMBL/GenBank/DDBJ databases">
        <authorList>
            <person name="Sun Q."/>
            <person name="Inoue M."/>
        </authorList>
    </citation>
    <scope>NUCLEOTIDE SEQUENCE</scope>
    <source>
        <strain evidence="1">JCM 9687</strain>
    </source>
</reference>
<reference evidence="1" key="1">
    <citation type="journal article" date="2014" name="Int. J. Syst. Evol. Microbiol.">
        <title>Complete genome of a new Firmicutes species belonging to the dominant human colonic microbiota ('Ruminococcus bicirculans') reveals two chromosomes and a selective capacity to utilize plant glucans.</title>
        <authorList>
            <consortium name="NISC Comparative Sequencing Program"/>
            <person name="Wegmann U."/>
            <person name="Louis P."/>
            <person name="Goesmann A."/>
            <person name="Henrissat B."/>
            <person name="Duncan S.H."/>
            <person name="Flint H.J."/>
        </authorList>
    </citation>
    <scope>NUCLEOTIDE SEQUENCE</scope>
    <source>
        <strain evidence="1">JCM 9687</strain>
    </source>
</reference>
<dbReference type="Proteomes" id="UP001500483">
    <property type="component" value="Unassembled WGS sequence"/>
</dbReference>